<dbReference type="Proteomes" id="UP001141806">
    <property type="component" value="Unassembled WGS sequence"/>
</dbReference>
<sequence>MFVLTAMQILRVVRNLEQASMLDCLQLLHFHIGSQIPSMSLLADGVSEAAQIYSELVYLDVGMRVIDIGGSLGIDYDGSHSTDSDLSISYGLEEYAALVVQTGRYACVKKFVKHPVICSESGQAIVSHHSVLIFEAVSATVADKQTMLLFSPDIPNSSDSSPRSTARGEWDTIGFAQLDEKFMKENKRIAEFQSFVVETGKRMRLRKR</sequence>
<keyword evidence="10 12" id="KW-0456">Lyase</keyword>
<comment type="pathway">
    <text evidence="3 12">Amine and polyamine biosynthesis; agmatine biosynthesis; agmatine from L-arginine: step 1/1.</text>
</comment>
<evidence type="ECO:0000256" key="3">
    <source>
        <dbReference type="ARBA" id="ARBA00004773"/>
    </source>
</evidence>
<dbReference type="PANTHER" id="PTHR43295">
    <property type="entry name" value="ARGININE DECARBOXYLASE"/>
    <property type="match status" value="1"/>
</dbReference>
<dbReference type="GO" id="GO:0008792">
    <property type="term" value="F:arginine decarboxylase activity"/>
    <property type="evidence" value="ECO:0007669"/>
    <property type="project" value="UniProtKB-EC"/>
</dbReference>
<dbReference type="Pfam" id="PF02784">
    <property type="entry name" value="Orn_Arg_deC_N"/>
    <property type="match status" value="1"/>
</dbReference>
<keyword evidence="9 12" id="KW-0745">Spermidine biosynthesis</keyword>
<evidence type="ECO:0000256" key="11">
    <source>
        <dbReference type="ARBA" id="ARBA00049309"/>
    </source>
</evidence>
<evidence type="ECO:0000256" key="2">
    <source>
        <dbReference type="ARBA" id="ARBA00001946"/>
    </source>
</evidence>
<evidence type="ECO:0000256" key="10">
    <source>
        <dbReference type="ARBA" id="ARBA00023239"/>
    </source>
</evidence>
<comment type="caution">
    <text evidence="14">The sequence shown here is derived from an EMBL/GenBank/DDBJ whole genome shotgun (WGS) entry which is preliminary data.</text>
</comment>
<dbReference type="EC" id="4.1.1.19" evidence="5 12"/>
<accession>A0A9Q0HFE4</accession>
<dbReference type="InterPro" id="IPR002985">
    <property type="entry name" value="Arg_decrbxlase"/>
</dbReference>
<dbReference type="Gene3D" id="3.20.20.10">
    <property type="entry name" value="Alanine racemase"/>
    <property type="match status" value="1"/>
</dbReference>
<dbReference type="InterPro" id="IPR022644">
    <property type="entry name" value="De-COase2_N"/>
</dbReference>
<evidence type="ECO:0000256" key="4">
    <source>
        <dbReference type="ARBA" id="ARBA00008357"/>
    </source>
</evidence>
<dbReference type="PANTHER" id="PTHR43295:SF1">
    <property type="entry name" value="ARGININE DECARBOXYLASE 1, CHLOROPLASTIC-RELATED"/>
    <property type="match status" value="1"/>
</dbReference>
<dbReference type="InterPro" id="IPR009006">
    <property type="entry name" value="Ala_racemase/Decarboxylase_C"/>
</dbReference>
<evidence type="ECO:0000256" key="7">
    <source>
        <dbReference type="ARBA" id="ARBA00022842"/>
    </source>
</evidence>
<evidence type="ECO:0000256" key="6">
    <source>
        <dbReference type="ARBA" id="ARBA00022793"/>
    </source>
</evidence>
<feature type="domain" description="Orn/DAP/Arg decarboxylase 2 N-terminal" evidence="13">
    <location>
        <begin position="13"/>
        <end position="127"/>
    </location>
</feature>
<dbReference type="EMBL" id="JAMYWD010000008">
    <property type="protein sequence ID" value="KAJ4964241.1"/>
    <property type="molecule type" value="Genomic_DNA"/>
</dbReference>
<evidence type="ECO:0000256" key="9">
    <source>
        <dbReference type="ARBA" id="ARBA00023066"/>
    </source>
</evidence>
<proteinExistence type="inferred from homology"/>
<keyword evidence="7 12" id="KW-0460">Magnesium</keyword>
<name>A0A9Q0HFE4_9MAGN</name>
<keyword evidence="6 12" id="KW-0210">Decarboxylase</keyword>
<comment type="cofactor">
    <cofactor evidence="1 12">
        <name>pyridoxal 5'-phosphate</name>
        <dbReference type="ChEBI" id="CHEBI:597326"/>
    </cofactor>
</comment>
<comment type="similarity">
    <text evidence="4 12">Belongs to the Orn/Lys/Arg decarboxylase class-II family. SpeA subfamily.</text>
</comment>
<evidence type="ECO:0000313" key="15">
    <source>
        <dbReference type="Proteomes" id="UP001141806"/>
    </source>
</evidence>
<comment type="cofactor">
    <cofactor evidence="2 12">
        <name>Mg(2+)</name>
        <dbReference type="ChEBI" id="CHEBI:18420"/>
    </cofactor>
</comment>
<dbReference type="OrthoDB" id="1736852at2759"/>
<gene>
    <name evidence="14" type="ORF">NE237_024180</name>
</gene>
<reference evidence="14" key="1">
    <citation type="journal article" date="2023" name="Plant J.">
        <title>The genome of the king protea, Protea cynaroides.</title>
        <authorList>
            <person name="Chang J."/>
            <person name="Duong T.A."/>
            <person name="Schoeman C."/>
            <person name="Ma X."/>
            <person name="Roodt D."/>
            <person name="Barker N."/>
            <person name="Li Z."/>
            <person name="Van de Peer Y."/>
            <person name="Mizrachi E."/>
        </authorList>
    </citation>
    <scope>NUCLEOTIDE SEQUENCE</scope>
    <source>
        <tissue evidence="14">Young leaves</tissue>
    </source>
</reference>
<comment type="catalytic activity">
    <reaction evidence="11 12">
        <text>L-arginine + H(+) = agmatine + CO2</text>
        <dbReference type="Rhea" id="RHEA:17641"/>
        <dbReference type="ChEBI" id="CHEBI:15378"/>
        <dbReference type="ChEBI" id="CHEBI:16526"/>
        <dbReference type="ChEBI" id="CHEBI:32682"/>
        <dbReference type="ChEBI" id="CHEBI:58145"/>
        <dbReference type="EC" id="4.1.1.19"/>
    </reaction>
</comment>
<dbReference type="InterPro" id="IPR029066">
    <property type="entry name" value="PLP-binding_barrel"/>
</dbReference>
<evidence type="ECO:0000313" key="14">
    <source>
        <dbReference type="EMBL" id="KAJ4964241.1"/>
    </source>
</evidence>
<protein>
    <recommendedName>
        <fullName evidence="5 12">Arginine decarboxylase</fullName>
        <ecNumber evidence="5 12">4.1.1.19</ecNumber>
    </recommendedName>
</protein>
<dbReference type="GO" id="GO:0008295">
    <property type="term" value="P:spermidine biosynthetic process"/>
    <property type="evidence" value="ECO:0007669"/>
    <property type="project" value="UniProtKB-KW"/>
</dbReference>
<keyword evidence="15" id="KW-1185">Reference proteome</keyword>
<dbReference type="GO" id="GO:0006527">
    <property type="term" value="P:L-arginine catabolic process"/>
    <property type="evidence" value="ECO:0007669"/>
    <property type="project" value="InterPro"/>
</dbReference>
<evidence type="ECO:0000259" key="13">
    <source>
        <dbReference type="Pfam" id="PF02784"/>
    </source>
</evidence>
<evidence type="ECO:0000256" key="12">
    <source>
        <dbReference type="RuleBase" id="RU003740"/>
    </source>
</evidence>
<dbReference type="InterPro" id="IPR000183">
    <property type="entry name" value="Orn/DAP/Arg_de-COase"/>
</dbReference>
<evidence type="ECO:0000256" key="8">
    <source>
        <dbReference type="ARBA" id="ARBA00022898"/>
    </source>
</evidence>
<dbReference type="AlphaFoldDB" id="A0A9Q0HFE4"/>
<evidence type="ECO:0000256" key="5">
    <source>
        <dbReference type="ARBA" id="ARBA00012426"/>
    </source>
</evidence>
<dbReference type="SUPFAM" id="SSF51419">
    <property type="entry name" value="PLP-binding barrel"/>
    <property type="match status" value="1"/>
</dbReference>
<organism evidence="14 15">
    <name type="scientific">Protea cynaroides</name>
    <dbReference type="NCBI Taxonomy" id="273540"/>
    <lineage>
        <taxon>Eukaryota</taxon>
        <taxon>Viridiplantae</taxon>
        <taxon>Streptophyta</taxon>
        <taxon>Embryophyta</taxon>
        <taxon>Tracheophyta</taxon>
        <taxon>Spermatophyta</taxon>
        <taxon>Magnoliopsida</taxon>
        <taxon>Proteales</taxon>
        <taxon>Proteaceae</taxon>
        <taxon>Protea</taxon>
    </lineage>
</organism>
<dbReference type="Gene3D" id="2.40.37.10">
    <property type="entry name" value="Lyase, Ornithine Decarboxylase, Chain A, domain 1"/>
    <property type="match status" value="1"/>
</dbReference>
<keyword evidence="8 12" id="KW-0663">Pyridoxal phosphate</keyword>
<dbReference type="PRINTS" id="PR01179">
    <property type="entry name" value="ODADCRBXLASE"/>
</dbReference>
<evidence type="ECO:0000256" key="1">
    <source>
        <dbReference type="ARBA" id="ARBA00001933"/>
    </source>
</evidence>